<gene>
    <name evidence="8" type="ORF">GEV33_000020</name>
</gene>
<dbReference type="PANTHER" id="PTHR46141:SF1">
    <property type="entry name" value="SODIUM LEAK CHANNEL NALCN"/>
    <property type="match status" value="1"/>
</dbReference>
<accession>A0A8J6LRC0</accession>
<keyword evidence="2 6" id="KW-0812">Transmembrane</keyword>
<feature type="transmembrane region" description="Helical" evidence="6">
    <location>
        <begin position="31"/>
        <end position="49"/>
    </location>
</feature>
<feature type="transmembrane region" description="Helical" evidence="6">
    <location>
        <begin position="91"/>
        <end position="115"/>
    </location>
</feature>
<dbReference type="InterPro" id="IPR005821">
    <property type="entry name" value="Ion_trans_dom"/>
</dbReference>
<protein>
    <recommendedName>
        <fullName evidence="7">Ion transport domain-containing protein</fullName>
    </recommendedName>
</protein>
<feature type="transmembrane region" description="Helical" evidence="6">
    <location>
        <begin position="55"/>
        <end position="71"/>
    </location>
</feature>
<dbReference type="InterPro" id="IPR033379">
    <property type="entry name" value="Acid_Pase_AS"/>
</dbReference>
<dbReference type="Gene3D" id="3.40.50.1240">
    <property type="entry name" value="Phosphoglycerate mutase-like"/>
    <property type="match status" value="2"/>
</dbReference>
<organism evidence="8 9">
    <name type="scientific">Tenebrio molitor</name>
    <name type="common">Yellow mealworm beetle</name>
    <dbReference type="NCBI Taxonomy" id="7067"/>
    <lineage>
        <taxon>Eukaryota</taxon>
        <taxon>Metazoa</taxon>
        <taxon>Ecdysozoa</taxon>
        <taxon>Arthropoda</taxon>
        <taxon>Hexapoda</taxon>
        <taxon>Insecta</taxon>
        <taxon>Pterygota</taxon>
        <taxon>Neoptera</taxon>
        <taxon>Endopterygota</taxon>
        <taxon>Coleoptera</taxon>
        <taxon>Polyphaga</taxon>
        <taxon>Cucujiformia</taxon>
        <taxon>Tenebrionidae</taxon>
        <taxon>Tenebrio</taxon>
    </lineage>
</organism>
<evidence type="ECO:0000256" key="1">
    <source>
        <dbReference type="ARBA" id="ARBA00004141"/>
    </source>
</evidence>
<dbReference type="GO" id="GO:0032230">
    <property type="term" value="P:positive regulation of synaptic transmission, GABAergic"/>
    <property type="evidence" value="ECO:0007669"/>
    <property type="project" value="TreeGrafter"/>
</dbReference>
<dbReference type="SUPFAM" id="SSF81324">
    <property type="entry name" value="Voltage-gated potassium channels"/>
    <property type="match status" value="1"/>
</dbReference>
<dbReference type="InterPro" id="IPR028823">
    <property type="entry name" value="NALCN"/>
</dbReference>
<dbReference type="Proteomes" id="UP000719412">
    <property type="component" value="Unassembled WGS sequence"/>
</dbReference>
<reference evidence="8" key="2">
    <citation type="submission" date="2021-08" db="EMBL/GenBank/DDBJ databases">
        <authorList>
            <person name="Eriksson T."/>
        </authorList>
    </citation>
    <scope>NUCLEOTIDE SEQUENCE</scope>
    <source>
        <strain evidence="8">Stoneville</strain>
        <tissue evidence="8">Whole head</tissue>
    </source>
</reference>
<feature type="transmembrane region" description="Helical" evidence="6">
    <location>
        <begin position="178"/>
        <end position="200"/>
    </location>
</feature>
<dbReference type="GO" id="GO:0005261">
    <property type="term" value="F:monoatomic cation channel activity"/>
    <property type="evidence" value="ECO:0007669"/>
    <property type="project" value="InterPro"/>
</dbReference>
<reference evidence="8" key="1">
    <citation type="journal article" date="2020" name="J Insects Food Feed">
        <title>The yellow mealworm (Tenebrio molitor) genome: a resource for the emerging insects as food and feed industry.</title>
        <authorList>
            <person name="Eriksson T."/>
            <person name="Andere A."/>
            <person name="Kelstrup H."/>
            <person name="Emery V."/>
            <person name="Picard C."/>
        </authorList>
    </citation>
    <scope>NUCLEOTIDE SEQUENCE</scope>
    <source>
        <strain evidence="8">Stoneville</strain>
        <tissue evidence="8">Whole head</tissue>
    </source>
</reference>
<dbReference type="Pfam" id="PF00328">
    <property type="entry name" value="His_Phos_2"/>
    <property type="match status" value="2"/>
</dbReference>
<keyword evidence="3 6" id="KW-1133">Transmembrane helix</keyword>
<comment type="caution">
    <text evidence="8">The sequence shown here is derived from an EMBL/GenBank/DDBJ whole genome shotgun (WGS) entry which is preliminary data.</text>
</comment>
<feature type="transmembrane region" description="Helical" evidence="6">
    <location>
        <begin position="1361"/>
        <end position="1383"/>
    </location>
</feature>
<comment type="subcellular location">
    <subcellularLocation>
        <location evidence="1">Membrane</location>
        <topology evidence="1">Multi-pass membrane protein</topology>
    </subcellularLocation>
</comment>
<feature type="region of interest" description="Disordered" evidence="5">
    <location>
        <begin position="357"/>
        <end position="426"/>
    </location>
</feature>
<dbReference type="CDD" id="cd07061">
    <property type="entry name" value="HP_HAP_like"/>
    <property type="match status" value="2"/>
</dbReference>
<dbReference type="InterPro" id="IPR027359">
    <property type="entry name" value="Volt_channel_dom_sf"/>
</dbReference>
<keyword evidence="4 6" id="KW-0472">Membrane</keyword>
<evidence type="ECO:0000259" key="7">
    <source>
        <dbReference type="Pfam" id="PF00520"/>
    </source>
</evidence>
<sequence>MICTLLFLVEVVMKNIGFTPRGYLQSRRNRYDLFVTVMGVIWMFFHIMFKNDLTYFVGFMVVILRFFTITGKHATLKMLMLTVGVSVCKSFFIIFGMFLLVFFYALAGTIIFGTVKYGEGIGRRANFESPVTGVAMLFRIVTGEDWNKIMHDCMIQPPYCTPADNYWQTDCGNFTGSLIYFCTFYVIITYIVLNLLVAIIMENFSLFYSNEEDALLSYADIRNFQNTWNIVDIHQRGVIPVRRIKFILGLLKGRLEVDPQKDRLLFKQRCYELERLHNGEDVTFHDVINMLSYRSVDIRKALQLEELLAREEFEYIIEEEVAKQTIRTWLEGCLKKDKIYKCYLIAGLRATNEMINMPETTKGNKNGPPDQESEAEVKETETRKQKLVTLPRSDSIGSSSGRKYLAPTLSDPAARTEKERVATKKKNNRQTVLVVNKNLPHLNETNESNRMPREVFNNKTTVPKASNALHEIRDWWNEQLAYASQSSDEEHGNRTPDKMSRFPTDPYLNETFQPFGYSQLTTKGKTTEHAIGQYLRLTYGSFIPQQYTPEVAYAISTNFKRTKMSLELVLAGLFPPLLTDVFSVGLNWQPISFIVEEEENIIQTPLTNCANYIRQFYKYMLTAEAEEITAAYKELYQQLSEATGLDVRTPEEVFGIYETLESENDYGLELPEWTSGIFPTVLEEAAAVYFEFATASSGLRRLTAGSLLKKIVQDSLSKRDDTLGAEKKLFLYSAHDFNVATVLRALNVFYRHVPPYGATLFFEIHNVNGVYGLKLYYQDYTGLTPKLLTIPGCDSFCELDKFAELISDNFPTQVDVFVSFIMNSLLISFQFLAFFSAAISAGPADSGKKDNTLVLLHVLFRHGNRTPDKVSLFPNDLHILETYEPIGYSQLTVQGKRTEYEIGKYLRKNYDDFIPDQYTADVVYAVSTNFKRTKMSLQLVLASLFPPLPTDVIDDTLNWQPVPFNIEPGQGLIGTSISYCPNYINKFYSYVLSKEAQEIIAGYRDLYDQLTKDAGYDVITPKDVANIYFTLKSEEDYGFKLPDWAAEIYPKTLEEAASVDYEFSTANAGLKKLSAGFLLKKILQDSVSKQNGTLSEERKVFLYSAHEFNVATMLRTLNVFYRHVPPFGATIFFEIHNIKGQYGLKLFYQDYTADGPKLLTIPGYDHHLDQYTENVKKTLMPDIIYSNLDSVIFPVKLVSQHFSPNSKFQCTIDIQDPEIRYQMAQEAVNVENMTVNFITTRHYSGISRCHAQTKNVNHYACVVNNDVDRIRTSKRKDLVKLAIRNFGPITITYLPLVGTYSPFFNYSLMSLVMLRPNQEVDMTQASFPISWVFGFVSRECLRRWLDVRDVLIKALGPAHAIYIHVYIFLGCMIGLTLFVGIVIGNYSENKGTALLTVDQRRWCDLKRD</sequence>
<dbReference type="EMBL" id="JABDTM020000036">
    <property type="protein sequence ID" value="KAH0822771.1"/>
    <property type="molecule type" value="Genomic_DNA"/>
</dbReference>
<dbReference type="Gene3D" id="1.10.238.10">
    <property type="entry name" value="EF-hand"/>
    <property type="match status" value="1"/>
</dbReference>
<dbReference type="FunFam" id="1.10.287.70:FF:000061">
    <property type="entry name" value="Sodium leak channel non-selective protein"/>
    <property type="match status" value="1"/>
</dbReference>
<dbReference type="InterPro" id="IPR029033">
    <property type="entry name" value="His_PPase_superfam"/>
</dbReference>
<dbReference type="PANTHER" id="PTHR46141">
    <property type="entry name" value="SODIUM LEAK CHANNEL NON-SELECTIVE PROTEIN"/>
    <property type="match status" value="1"/>
</dbReference>
<evidence type="ECO:0000256" key="6">
    <source>
        <dbReference type="SAM" id="Phobius"/>
    </source>
</evidence>
<evidence type="ECO:0000256" key="5">
    <source>
        <dbReference type="SAM" id="MobiDB-lite"/>
    </source>
</evidence>
<evidence type="ECO:0000256" key="3">
    <source>
        <dbReference type="ARBA" id="ARBA00022989"/>
    </source>
</evidence>
<evidence type="ECO:0000313" key="8">
    <source>
        <dbReference type="EMBL" id="KAH0822771.1"/>
    </source>
</evidence>
<name>A0A8J6LRC0_TENMO</name>
<feature type="compositionally biased region" description="Basic and acidic residues" evidence="5">
    <location>
        <begin position="375"/>
        <end position="384"/>
    </location>
</feature>
<proteinExistence type="predicted"/>
<evidence type="ECO:0000256" key="2">
    <source>
        <dbReference type="ARBA" id="ARBA00022692"/>
    </source>
</evidence>
<dbReference type="Gene3D" id="1.20.120.350">
    <property type="entry name" value="Voltage-gated potassium channels. Chain C"/>
    <property type="match status" value="1"/>
</dbReference>
<dbReference type="GO" id="GO:0032224">
    <property type="term" value="P:positive regulation of synaptic transmission, cholinergic"/>
    <property type="evidence" value="ECO:0007669"/>
    <property type="project" value="TreeGrafter"/>
</dbReference>
<dbReference type="GO" id="GO:0005886">
    <property type="term" value="C:plasma membrane"/>
    <property type="evidence" value="ECO:0007669"/>
    <property type="project" value="TreeGrafter"/>
</dbReference>
<dbReference type="GO" id="GO:0016791">
    <property type="term" value="F:phosphatase activity"/>
    <property type="evidence" value="ECO:0007669"/>
    <property type="project" value="UniProtKB-ARBA"/>
</dbReference>
<dbReference type="InterPro" id="IPR000560">
    <property type="entry name" value="His_Pase_clade-2"/>
</dbReference>
<feature type="domain" description="Ion transport" evidence="7">
    <location>
        <begin position="1"/>
        <end position="211"/>
    </location>
</feature>
<keyword evidence="9" id="KW-1185">Reference proteome</keyword>
<dbReference type="FunFam" id="1.10.238.10:FF:000080">
    <property type="entry name" value="Sodium leak channel non-selective protein"/>
    <property type="match status" value="1"/>
</dbReference>
<evidence type="ECO:0000256" key="4">
    <source>
        <dbReference type="ARBA" id="ARBA00023136"/>
    </source>
</evidence>
<dbReference type="SUPFAM" id="SSF53254">
    <property type="entry name" value="Phosphoglycerate mutase-like"/>
    <property type="match status" value="2"/>
</dbReference>
<dbReference type="Pfam" id="PF00520">
    <property type="entry name" value="Ion_trans"/>
    <property type="match status" value="1"/>
</dbReference>
<dbReference type="PROSITE" id="PS00616">
    <property type="entry name" value="HIS_ACID_PHOSPHAT_1"/>
    <property type="match status" value="1"/>
</dbReference>
<dbReference type="Gene3D" id="1.10.287.70">
    <property type="match status" value="1"/>
</dbReference>
<evidence type="ECO:0000313" key="9">
    <source>
        <dbReference type="Proteomes" id="UP000719412"/>
    </source>
</evidence>